<accession>A0A3B0TBF2</accession>
<dbReference type="EMBL" id="UOEH01000505">
    <property type="protein sequence ID" value="VAW06164.1"/>
    <property type="molecule type" value="Genomic_DNA"/>
</dbReference>
<reference evidence="1" key="1">
    <citation type="submission" date="2018-06" db="EMBL/GenBank/DDBJ databases">
        <authorList>
            <person name="Zhirakovskaya E."/>
        </authorList>
    </citation>
    <scope>NUCLEOTIDE SEQUENCE</scope>
</reference>
<feature type="non-terminal residue" evidence="1">
    <location>
        <position position="620"/>
    </location>
</feature>
<evidence type="ECO:0000313" key="1">
    <source>
        <dbReference type="EMBL" id="VAW06164.1"/>
    </source>
</evidence>
<proteinExistence type="predicted"/>
<evidence type="ECO:0008006" key="2">
    <source>
        <dbReference type="Google" id="ProtNLM"/>
    </source>
</evidence>
<organism evidence="1">
    <name type="scientific">hydrothermal vent metagenome</name>
    <dbReference type="NCBI Taxonomy" id="652676"/>
    <lineage>
        <taxon>unclassified sequences</taxon>
        <taxon>metagenomes</taxon>
        <taxon>ecological metagenomes</taxon>
    </lineage>
</organism>
<sequence length="620" mass="64925">MKRILIISGLTLIAIIALAGASLWGLLNTDAGRRIIVAQAETAIADTIGGSAKIGALKGALPGEVILQTIVLSDTDGPWATIEEINITLRPLKLLRRQVDIQKLEILSAHLLRKPPARERPEPDTPARFSLKLPNDLPDITIAKFSLVNFQSDLGDEPLRLDGAGNLAIGGRDIAANIKITSENNLDDIDAAINLQRNAGQAFLDINITAAEGGVIATLAAADGPIDLSLTGGGPINAAQFSIDTAIGAYGQLTATLSGDLEKIVSADLAGQFTPGPALTDIDELARPVIFDLRIDERGRGGVVTINRLTSAIGDMTGTAQWKGASGALKNLSLDLRTAFAESYRPDLQAYLGEAANILANIERKRGAFAVDGSFTSDTLTLAIRKGKTDLRKQFAGEVSAEIGAVEQLAFLKSKASLAGVVDIDLEDKIDVQKLSVTLDDGSSLGGAGFFTFNTQEVAFTGDLLAAPTLISSFLAPIELTGNAHSEIDITGTLDQFTLTAAIKTPAAEVNNAPAPPLLIDIALAGLPLKPTGEITARAPGGEGQFKAVLRSSEDGRISVPEMDYRSETFALTGSGAYRPEVQALDIALAYSGQVDAEPWPGLPLVGDFEARGSLAMSGE</sequence>
<name>A0A3B0TBF2_9ZZZZ</name>
<dbReference type="AlphaFoldDB" id="A0A3B0TBF2"/>
<gene>
    <name evidence="1" type="ORF">MNBD_ALPHA05-939</name>
</gene>
<protein>
    <recommendedName>
        <fullName evidence="2">AsmA domain-containing protein</fullName>
    </recommendedName>
</protein>